<evidence type="ECO:0000256" key="6">
    <source>
        <dbReference type="ARBA" id="ARBA00022918"/>
    </source>
</evidence>
<dbReference type="InterPro" id="IPR043502">
    <property type="entry name" value="DNA/RNA_pol_sf"/>
</dbReference>
<dbReference type="Gene3D" id="3.10.20.370">
    <property type="match status" value="1"/>
</dbReference>
<keyword evidence="2" id="KW-0548">Nucleotidyltransferase</keyword>
<sequence length="257" mass="29524">MAYPEPNSRYVLHTDASESGLGAVLYQEQNRKLRVIPYGSRTLTAAEKNYHLHSGKLEFLAMKWAICEQFRDYLYYAPSFVVFTNNNPLTYVLSTAKLDSSPRTNKNYPQYVSEWRKAMQEACQVARQKSTQSGMKAKKYYDHLVRSSVLQPGDRVLVRNLSERGGPGKLRSFWENDIHVVVRRKGPDSPVYEVKAETNGTKIRVLHRNLLLPCNYLPVEEPLTDPAWTVSRRQLHKRQNQSLTNPAASKSKNVNIH</sequence>
<feature type="compositionally biased region" description="Polar residues" evidence="7">
    <location>
        <begin position="240"/>
        <end position="257"/>
    </location>
</feature>
<evidence type="ECO:0000259" key="8">
    <source>
        <dbReference type="Pfam" id="PF17917"/>
    </source>
</evidence>
<evidence type="ECO:0000256" key="2">
    <source>
        <dbReference type="ARBA" id="ARBA00022695"/>
    </source>
</evidence>
<evidence type="ECO:0000256" key="4">
    <source>
        <dbReference type="ARBA" id="ARBA00022759"/>
    </source>
</evidence>
<keyword evidence="4" id="KW-0255">Endonuclease</keyword>
<evidence type="ECO:0000313" key="9">
    <source>
        <dbReference type="EMBL" id="CAB4024346.1"/>
    </source>
</evidence>
<gene>
    <name evidence="9" type="ORF">PACLA_8A075414</name>
</gene>
<keyword evidence="1" id="KW-0808">Transferase</keyword>
<evidence type="ECO:0000256" key="3">
    <source>
        <dbReference type="ARBA" id="ARBA00022722"/>
    </source>
</evidence>
<dbReference type="GO" id="GO:0016787">
    <property type="term" value="F:hydrolase activity"/>
    <property type="evidence" value="ECO:0007669"/>
    <property type="project" value="UniProtKB-KW"/>
</dbReference>
<keyword evidence="3" id="KW-0540">Nuclease</keyword>
<keyword evidence="10" id="KW-1185">Reference proteome</keyword>
<evidence type="ECO:0000313" key="10">
    <source>
        <dbReference type="Proteomes" id="UP001152795"/>
    </source>
</evidence>
<dbReference type="EMBL" id="CACRXK020012976">
    <property type="protein sequence ID" value="CAB4024346.1"/>
    <property type="molecule type" value="Genomic_DNA"/>
</dbReference>
<dbReference type="Pfam" id="PF17917">
    <property type="entry name" value="RT_RNaseH"/>
    <property type="match status" value="1"/>
</dbReference>
<evidence type="ECO:0000256" key="5">
    <source>
        <dbReference type="ARBA" id="ARBA00022801"/>
    </source>
</evidence>
<dbReference type="PANTHER" id="PTHR34072">
    <property type="entry name" value="ENZYMATIC POLYPROTEIN-RELATED"/>
    <property type="match status" value="1"/>
</dbReference>
<comment type="caution">
    <text evidence="9">The sequence shown here is derived from an EMBL/GenBank/DDBJ whole genome shotgun (WGS) entry which is preliminary data.</text>
</comment>
<reference evidence="9" key="1">
    <citation type="submission" date="2020-04" db="EMBL/GenBank/DDBJ databases">
        <authorList>
            <person name="Alioto T."/>
            <person name="Alioto T."/>
            <person name="Gomez Garrido J."/>
        </authorList>
    </citation>
    <scope>NUCLEOTIDE SEQUENCE</scope>
    <source>
        <strain evidence="9">A484AB</strain>
    </source>
</reference>
<dbReference type="InterPro" id="IPR041373">
    <property type="entry name" value="RT_RNaseH"/>
</dbReference>
<dbReference type="GO" id="GO:0004519">
    <property type="term" value="F:endonuclease activity"/>
    <property type="evidence" value="ECO:0007669"/>
    <property type="project" value="UniProtKB-KW"/>
</dbReference>
<dbReference type="GO" id="GO:0003964">
    <property type="term" value="F:RNA-directed DNA polymerase activity"/>
    <property type="evidence" value="ECO:0007669"/>
    <property type="project" value="UniProtKB-KW"/>
</dbReference>
<keyword evidence="6" id="KW-0695">RNA-directed DNA polymerase</keyword>
<proteinExistence type="predicted"/>
<organism evidence="9 10">
    <name type="scientific">Paramuricea clavata</name>
    <name type="common">Red gorgonian</name>
    <name type="synonym">Violescent sea-whip</name>
    <dbReference type="NCBI Taxonomy" id="317549"/>
    <lineage>
        <taxon>Eukaryota</taxon>
        <taxon>Metazoa</taxon>
        <taxon>Cnidaria</taxon>
        <taxon>Anthozoa</taxon>
        <taxon>Octocorallia</taxon>
        <taxon>Malacalcyonacea</taxon>
        <taxon>Plexauridae</taxon>
        <taxon>Paramuricea</taxon>
    </lineage>
</organism>
<feature type="domain" description="Reverse transcriptase RNase H-like" evidence="8">
    <location>
        <begin position="6"/>
        <end position="97"/>
    </location>
</feature>
<evidence type="ECO:0000256" key="1">
    <source>
        <dbReference type="ARBA" id="ARBA00022679"/>
    </source>
</evidence>
<dbReference type="AlphaFoldDB" id="A0A6S7IY38"/>
<dbReference type="OrthoDB" id="6147315at2759"/>
<name>A0A6S7IY38_PARCT</name>
<keyword evidence="5" id="KW-0378">Hydrolase</keyword>
<feature type="region of interest" description="Disordered" evidence="7">
    <location>
        <begin position="234"/>
        <end position="257"/>
    </location>
</feature>
<dbReference type="FunFam" id="3.10.20.370:FF:000001">
    <property type="entry name" value="Retrovirus-related Pol polyprotein from transposon 17.6-like protein"/>
    <property type="match status" value="1"/>
</dbReference>
<dbReference type="Proteomes" id="UP001152795">
    <property type="component" value="Unassembled WGS sequence"/>
</dbReference>
<dbReference type="PANTHER" id="PTHR34072:SF47">
    <property type="entry name" value="RIBONUCLEASE H"/>
    <property type="match status" value="1"/>
</dbReference>
<dbReference type="SUPFAM" id="SSF56672">
    <property type="entry name" value="DNA/RNA polymerases"/>
    <property type="match status" value="1"/>
</dbReference>
<evidence type="ECO:0000256" key="7">
    <source>
        <dbReference type="SAM" id="MobiDB-lite"/>
    </source>
</evidence>
<protein>
    <recommendedName>
        <fullName evidence="8">Reverse transcriptase RNase H-like domain-containing protein</fullName>
    </recommendedName>
</protein>
<accession>A0A6S7IY38</accession>